<gene>
    <name evidence="2" type="ORF">AAFF_G00067040</name>
</gene>
<dbReference type="EMBL" id="JAINUG010000014">
    <property type="protein sequence ID" value="KAJ8414106.1"/>
    <property type="molecule type" value="Genomic_DNA"/>
</dbReference>
<feature type="compositionally biased region" description="Basic residues" evidence="1">
    <location>
        <begin position="79"/>
        <end position="91"/>
    </location>
</feature>
<accession>A0AAD7T494</accession>
<feature type="compositionally biased region" description="Basic and acidic residues" evidence="1">
    <location>
        <begin position="99"/>
        <end position="117"/>
    </location>
</feature>
<comment type="caution">
    <text evidence="2">The sequence shown here is derived from an EMBL/GenBank/DDBJ whole genome shotgun (WGS) entry which is preliminary data.</text>
</comment>
<sequence length="154" mass="17197">MSRINDLGGHDVPRPKRTAVVLQDGGHTHPCETWAQCTMGDCNMLLDLDQHLVEQCGQTEREKAFRKAAIAETAVHRHIHHGSARGGHRAGRSLLRCDGVTRDREERRADSPTGLSERRRFSCQARAGIRYHRTEPLIQMVIGSSPSMLLQTGL</sequence>
<evidence type="ECO:0000313" key="2">
    <source>
        <dbReference type="EMBL" id="KAJ8414106.1"/>
    </source>
</evidence>
<dbReference type="AlphaFoldDB" id="A0AAD7T494"/>
<dbReference type="Proteomes" id="UP001221898">
    <property type="component" value="Unassembled WGS sequence"/>
</dbReference>
<evidence type="ECO:0000256" key="1">
    <source>
        <dbReference type="SAM" id="MobiDB-lite"/>
    </source>
</evidence>
<feature type="region of interest" description="Disordered" evidence="1">
    <location>
        <begin position="79"/>
        <end position="117"/>
    </location>
</feature>
<protein>
    <submittedName>
        <fullName evidence="2">Uncharacterized protein</fullName>
    </submittedName>
</protein>
<proteinExistence type="predicted"/>
<evidence type="ECO:0000313" key="3">
    <source>
        <dbReference type="Proteomes" id="UP001221898"/>
    </source>
</evidence>
<name>A0AAD7T494_9TELE</name>
<organism evidence="2 3">
    <name type="scientific">Aldrovandia affinis</name>
    <dbReference type="NCBI Taxonomy" id="143900"/>
    <lineage>
        <taxon>Eukaryota</taxon>
        <taxon>Metazoa</taxon>
        <taxon>Chordata</taxon>
        <taxon>Craniata</taxon>
        <taxon>Vertebrata</taxon>
        <taxon>Euteleostomi</taxon>
        <taxon>Actinopterygii</taxon>
        <taxon>Neopterygii</taxon>
        <taxon>Teleostei</taxon>
        <taxon>Notacanthiformes</taxon>
        <taxon>Halosauridae</taxon>
        <taxon>Aldrovandia</taxon>
    </lineage>
</organism>
<keyword evidence="3" id="KW-1185">Reference proteome</keyword>
<reference evidence="2" key="1">
    <citation type="journal article" date="2023" name="Science">
        <title>Genome structures resolve the early diversification of teleost fishes.</title>
        <authorList>
            <person name="Parey E."/>
            <person name="Louis A."/>
            <person name="Montfort J."/>
            <person name="Bouchez O."/>
            <person name="Roques C."/>
            <person name="Iampietro C."/>
            <person name="Lluch J."/>
            <person name="Castinel A."/>
            <person name="Donnadieu C."/>
            <person name="Desvignes T."/>
            <person name="Floi Bucao C."/>
            <person name="Jouanno E."/>
            <person name="Wen M."/>
            <person name="Mejri S."/>
            <person name="Dirks R."/>
            <person name="Jansen H."/>
            <person name="Henkel C."/>
            <person name="Chen W.J."/>
            <person name="Zahm M."/>
            <person name="Cabau C."/>
            <person name="Klopp C."/>
            <person name="Thompson A.W."/>
            <person name="Robinson-Rechavi M."/>
            <person name="Braasch I."/>
            <person name="Lecointre G."/>
            <person name="Bobe J."/>
            <person name="Postlethwait J.H."/>
            <person name="Berthelot C."/>
            <person name="Roest Crollius H."/>
            <person name="Guiguen Y."/>
        </authorList>
    </citation>
    <scope>NUCLEOTIDE SEQUENCE</scope>
    <source>
        <strain evidence="2">NC1722</strain>
    </source>
</reference>